<dbReference type="RefSeq" id="WP_185130988.1">
    <property type="nucleotide sequence ID" value="NZ_JACJVO010000025.1"/>
</dbReference>
<sequence length="468" mass="50655">MDSGSSRQVIRTQVLVLGGGAGGVGAAIAAAREGAETMIVDRQGFLGGNMTIGLPLLAFLDAQGRQVTRGLAQELVDRLIELGGSFGHRECPLHNSTTVIDPNLMKIVVFEKMKEYGVKPLLHCEIIGTRVENGELKSVLLKGKGKEMEVFADVFVDATGDGDVAYMAGAGFEKGQYANGETQPPTLMFTVGGFDLNTFMDFLEEHPDELKHGSSMKIRPGYTAGFLRASENHVFVGLKNTISKLRREGKCPIDRDTIIYINLPREGYIALNCIRILNFDGTSIEELSRGETESYLQILPLIRMLQENIPGFEHIYLSSIAPFLGIRETRRVIGKQMIRENAAVNGVIPEDTIALGSYIIDIHSGSGDSTVIRSLAGPYGITYGATLSKDVKRLMLSGRCISVDPVVFGSSRVMPTCVAVGEAVGIGAALAVKQRKDPADVDVQAIRRTLRERGAILSMEDVVPNAQI</sequence>
<dbReference type="PANTHER" id="PTHR43498">
    <property type="entry name" value="FERREDOXIN:COB-COM HETERODISULFIDE REDUCTASE SUBUNIT A"/>
    <property type="match status" value="1"/>
</dbReference>
<comment type="caution">
    <text evidence="6">The sequence shown here is derived from an EMBL/GenBank/DDBJ whole genome shotgun (WGS) entry which is preliminary data.</text>
</comment>
<keyword evidence="1" id="KW-0004">4Fe-4S</keyword>
<dbReference type="SUPFAM" id="SSF51905">
    <property type="entry name" value="FAD/NAD(P)-binding domain"/>
    <property type="match status" value="1"/>
</dbReference>
<dbReference type="AlphaFoldDB" id="A0A7X0SSZ1"/>
<evidence type="ECO:0000256" key="3">
    <source>
        <dbReference type="ARBA" id="ARBA00023002"/>
    </source>
</evidence>
<evidence type="ECO:0000313" key="7">
    <source>
        <dbReference type="Proteomes" id="UP000564644"/>
    </source>
</evidence>
<organism evidence="6 7">
    <name type="scientific">Cohnella zeiphila</name>
    <dbReference type="NCBI Taxonomy" id="2761120"/>
    <lineage>
        <taxon>Bacteria</taxon>
        <taxon>Bacillati</taxon>
        <taxon>Bacillota</taxon>
        <taxon>Bacilli</taxon>
        <taxon>Bacillales</taxon>
        <taxon>Paenibacillaceae</taxon>
        <taxon>Cohnella</taxon>
    </lineage>
</organism>
<keyword evidence="4" id="KW-0408">Iron</keyword>
<proteinExistence type="predicted"/>
<dbReference type="GO" id="GO:0046872">
    <property type="term" value="F:metal ion binding"/>
    <property type="evidence" value="ECO:0007669"/>
    <property type="project" value="UniProtKB-KW"/>
</dbReference>
<keyword evidence="5" id="KW-0411">Iron-sulfur</keyword>
<dbReference type="InterPro" id="IPR036188">
    <property type="entry name" value="FAD/NAD-bd_sf"/>
</dbReference>
<evidence type="ECO:0000256" key="5">
    <source>
        <dbReference type="ARBA" id="ARBA00023014"/>
    </source>
</evidence>
<evidence type="ECO:0000256" key="2">
    <source>
        <dbReference type="ARBA" id="ARBA00022723"/>
    </source>
</evidence>
<gene>
    <name evidence="6" type="ORF">H7C18_20580</name>
</gene>
<evidence type="ECO:0000313" key="6">
    <source>
        <dbReference type="EMBL" id="MBB6733323.1"/>
    </source>
</evidence>
<reference evidence="6 7" key="1">
    <citation type="submission" date="2020-08" db="EMBL/GenBank/DDBJ databases">
        <title>Cohnella phylogeny.</title>
        <authorList>
            <person name="Dunlap C."/>
        </authorList>
    </citation>
    <scope>NUCLEOTIDE SEQUENCE [LARGE SCALE GENOMIC DNA]</scope>
    <source>
        <strain evidence="6 7">CBP 2801</strain>
    </source>
</reference>
<protein>
    <submittedName>
        <fullName evidence="6">FAD-dependent oxidoreductase</fullName>
    </submittedName>
</protein>
<name>A0A7X0SSZ1_9BACL</name>
<dbReference type="EMBL" id="JACJVO010000025">
    <property type="protein sequence ID" value="MBB6733323.1"/>
    <property type="molecule type" value="Genomic_DNA"/>
</dbReference>
<dbReference type="GO" id="GO:0016491">
    <property type="term" value="F:oxidoreductase activity"/>
    <property type="evidence" value="ECO:0007669"/>
    <property type="project" value="UniProtKB-KW"/>
</dbReference>
<evidence type="ECO:0000256" key="4">
    <source>
        <dbReference type="ARBA" id="ARBA00023004"/>
    </source>
</evidence>
<keyword evidence="3" id="KW-0560">Oxidoreductase</keyword>
<dbReference type="Pfam" id="PF12831">
    <property type="entry name" value="FAD_oxidored"/>
    <property type="match status" value="1"/>
</dbReference>
<accession>A0A7X0SSZ1</accession>
<evidence type="ECO:0000256" key="1">
    <source>
        <dbReference type="ARBA" id="ARBA00022485"/>
    </source>
</evidence>
<dbReference type="GO" id="GO:0051539">
    <property type="term" value="F:4 iron, 4 sulfur cluster binding"/>
    <property type="evidence" value="ECO:0007669"/>
    <property type="project" value="UniProtKB-KW"/>
</dbReference>
<keyword evidence="7" id="KW-1185">Reference proteome</keyword>
<dbReference type="Gene3D" id="3.50.50.60">
    <property type="entry name" value="FAD/NAD(P)-binding domain"/>
    <property type="match status" value="1"/>
</dbReference>
<dbReference type="InterPro" id="IPR039650">
    <property type="entry name" value="HdrA-like"/>
</dbReference>
<keyword evidence="2" id="KW-0479">Metal-binding</keyword>
<dbReference type="PANTHER" id="PTHR43498:SF1">
    <property type="entry name" value="COB--COM HETERODISULFIDE REDUCTASE IRON-SULFUR SUBUNIT A"/>
    <property type="match status" value="1"/>
</dbReference>
<dbReference type="Proteomes" id="UP000564644">
    <property type="component" value="Unassembled WGS sequence"/>
</dbReference>